<dbReference type="Pfam" id="PF03106">
    <property type="entry name" value="WRKY"/>
    <property type="match status" value="2"/>
</dbReference>
<feature type="compositionally biased region" description="Polar residues" evidence="6">
    <location>
        <begin position="244"/>
        <end position="265"/>
    </location>
</feature>
<evidence type="ECO:0000259" key="7">
    <source>
        <dbReference type="PROSITE" id="PS50811"/>
    </source>
</evidence>
<dbReference type="SMART" id="SM00774">
    <property type="entry name" value="WRKY"/>
    <property type="match status" value="2"/>
</dbReference>
<keyword evidence="5" id="KW-0539">Nucleus</keyword>
<keyword evidence="4" id="KW-0804">Transcription</keyword>
<feature type="domain" description="WRKY" evidence="7">
    <location>
        <begin position="512"/>
        <end position="577"/>
    </location>
</feature>
<comment type="subcellular location">
    <subcellularLocation>
        <location evidence="1">Nucleus</location>
    </subcellularLocation>
</comment>
<protein>
    <recommendedName>
        <fullName evidence="7">WRKY domain-containing protein</fullName>
    </recommendedName>
</protein>
<evidence type="ECO:0000256" key="4">
    <source>
        <dbReference type="ARBA" id="ARBA00023163"/>
    </source>
</evidence>
<feature type="compositionally biased region" description="Low complexity" evidence="6">
    <location>
        <begin position="332"/>
        <end position="345"/>
    </location>
</feature>
<name>A0ABR2P5V3_9ROSI</name>
<reference evidence="8 9" key="1">
    <citation type="journal article" date="2024" name="G3 (Bethesda)">
        <title>Genome assembly of Hibiscus sabdariffa L. provides insights into metabolisms of medicinal natural products.</title>
        <authorList>
            <person name="Kim T."/>
        </authorList>
    </citation>
    <scope>NUCLEOTIDE SEQUENCE [LARGE SCALE GENOMIC DNA]</scope>
    <source>
        <strain evidence="8">TK-2024</strain>
        <tissue evidence="8">Old leaves</tissue>
    </source>
</reference>
<evidence type="ECO:0000256" key="3">
    <source>
        <dbReference type="ARBA" id="ARBA00023125"/>
    </source>
</evidence>
<evidence type="ECO:0000313" key="9">
    <source>
        <dbReference type="Proteomes" id="UP001396334"/>
    </source>
</evidence>
<evidence type="ECO:0000256" key="5">
    <source>
        <dbReference type="ARBA" id="ARBA00023242"/>
    </source>
</evidence>
<dbReference type="InterPro" id="IPR036576">
    <property type="entry name" value="WRKY_dom_sf"/>
</dbReference>
<feature type="region of interest" description="Disordered" evidence="6">
    <location>
        <begin position="243"/>
        <end position="267"/>
    </location>
</feature>
<dbReference type="PROSITE" id="PS50811">
    <property type="entry name" value="WRKY"/>
    <property type="match status" value="2"/>
</dbReference>
<comment type="caution">
    <text evidence="8">The sequence shown here is derived from an EMBL/GenBank/DDBJ whole genome shotgun (WGS) entry which is preliminary data.</text>
</comment>
<gene>
    <name evidence="8" type="ORF">V6N11_073940</name>
</gene>
<feature type="region of interest" description="Disordered" evidence="6">
    <location>
        <begin position="319"/>
        <end position="352"/>
    </location>
</feature>
<dbReference type="PANTHER" id="PTHR31221:SF126">
    <property type="entry name" value="WRKY DOMAIN-CONTAINING PROTEIN"/>
    <property type="match status" value="1"/>
</dbReference>
<dbReference type="SUPFAM" id="SSF118290">
    <property type="entry name" value="WRKY DNA-binding domain"/>
    <property type="match status" value="2"/>
</dbReference>
<keyword evidence="2" id="KW-0805">Transcription regulation</keyword>
<feature type="domain" description="WRKY" evidence="7">
    <location>
        <begin position="262"/>
        <end position="326"/>
    </location>
</feature>
<evidence type="ECO:0000256" key="2">
    <source>
        <dbReference type="ARBA" id="ARBA00023015"/>
    </source>
</evidence>
<keyword evidence="9" id="KW-1185">Reference proteome</keyword>
<evidence type="ECO:0000256" key="1">
    <source>
        <dbReference type="ARBA" id="ARBA00004123"/>
    </source>
</evidence>
<organism evidence="8 9">
    <name type="scientific">Hibiscus sabdariffa</name>
    <name type="common">roselle</name>
    <dbReference type="NCBI Taxonomy" id="183260"/>
    <lineage>
        <taxon>Eukaryota</taxon>
        <taxon>Viridiplantae</taxon>
        <taxon>Streptophyta</taxon>
        <taxon>Embryophyta</taxon>
        <taxon>Tracheophyta</taxon>
        <taxon>Spermatophyta</taxon>
        <taxon>Magnoliopsida</taxon>
        <taxon>eudicotyledons</taxon>
        <taxon>Gunneridae</taxon>
        <taxon>Pentapetalae</taxon>
        <taxon>rosids</taxon>
        <taxon>malvids</taxon>
        <taxon>Malvales</taxon>
        <taxon>Malvaceae</taxon>
        <taxon>Malvoideae</taxon>
        <taxon>Hibiscus</taxon>
    </lineage>
</organism>
<proteinExistence type="predicted"/>
<sequence length="785" mass="84519">MDHNVTVFTRSQESVMSDEDNGGLKIVDHGCGGGGGGCGLTGGSIAERRAATCGFKAEKISTARFRASTSPLASPSVGSPYLTIPPGISPSALLDSPIMLPNAQASPTTGTFPVPLLNHDCRVLSISNGDRGNYVAPSFTFKPENMDCQPSFSSVEDQVSSSFNVVQKAEASYQPLVHLDTPLDFEFPAEFSKEATSTSFAADSVTKVKVLNNIVNDNVNLGFHPSGLAGDQMTMQKVPFNGQDVGTNPSEGDPKGTNTATGTARTSEDGYNWRKYGQKQVKGSEYPRSYYKCTHPNCQVKKKVERSLNGQITEIIYKGAHNHPKPQPCRPSLGSSLSSNEMSESTGGSGTCVKTEGGLVWENAQAGSKDIKLSSDLRADGLERTSSTSIVTDLSDPLSTAQGKTVGAFESADTPEFSSTLASHDDDNDDRATQGSISLCDDAANDDESESKRRYCIHVNECILGPILVAFANMYFALSPTSHCRKTEMCSTEMNVASGALREPRVVVQIESDVDILDDGYRWRKYGQKVVKGNPNPRSYYKCTSPGCPVRKHVERASHNLKYVLTTYDGKHNHGVPAARSSSHVNSSCSNLPLTVPNTQANLALSRNARALKPETPIQDIAPPFDRKAEFNTEYMRHSFLGDFSHEMKLGTSLPSVYQMKFPSLQKALSYGSFGLNPNCIATHSSGSLASTVPKFPISMPLSLPTSANLSLVGFDINNVGKPTGPIHSFLPGQQFKDNATRFPGIKHELKDDNHYDPCLPIVDHESATSSSSSIYQQAAGNFPS</sequence>
<keyword evidence="3" id="KW-0238">DNA-binding</keyword>
<dbReference type="InterPro" id="IPR003657">
    <property type="entry name" value="WRKY_dom"/>
</dbReference>
<accession>A0ABR2P5V3</accession>
<dbReference type="PANTHER" id="PTHR31221">
    <property type="entry name" value="WRKY TRANSCRIPTION FACTOR PROTEIN 1-RELATED"/>
    <property type="match status" value="1"/>
</dbReference>
<evidence type="ECO:0000313" key="8">
    <source>
        <dbReference type="EMBL" id="KAK8983535.1"/>
    </source>
</evidence>
<evidence type="ECO:0000256" key="6">
    <source>
        <dbReference type="SAM" id="MobiDB-lite"/>
    </source>
</evidence>
<dbReference type="Proteomes" id="UP001396334">
    <property type="component" value="Unassembled WGS sequence"/>
</dbReference>
<dbReference type="InterPro" id="IPR044810">
    <property type="entry name" value="WRKY_plant"/>
</dbReference>
<dbReference type="Gene3D" id="2.20.25.80">
    <property type="entry name" value="WRKY domain"/>
    <property type="match status" value="2"/>
</dbReference>
<feature type="region of interest" description="Disordered" evidence="6">
    <location>
        <begin position="409"/>
        <end position="435"/>
    </location>
</feature>
<dbReference type="EMBL" id="JBBPBN010000080">
    <property type="protein sequence ID" value="KAK8983535.1"/>
    <property type="molecule type" value="Genomic_DNA"/>
</dbReference>